<organism evidence="2 3">
    <name type="scientific">Thalassomonas haliotis</name>
    <dbReference type="NCBI Taxonomy" id="485448"/>
    <lineage>
        <taxon>Bacteria</taxon>
        <taxon>Pseudomonadati</taxon>
        <taxon>Pseudomonadota</taxon>
        <taxon>Gammaproteobacteria</taxon>
        <taxon>Alteromonadales</taxon>
        <taxon>Colwelliaceae</taxon>
        <taxon>Thalassomonas</taxon>
    </lineage>
</organism>
<protein>
    <submittedName>
        <fullName evidence="2">MltA domain-containing protein</fullName>
    </submittedName>
</protein>
<dbReference type="Proteomes" id="UP001215231">
    <property type="component" value="Chromosome"/>
</dbReference>
<keyword evidence="3" id="KW-1185">Reference proteome</keyword>
<evidence type="ECO:0000313" key="2">
    <source>
        <dbReference type="EMBL" id="WDE11643.1"/>
    </source>
</evidence>
<dbReference type="RefSeq" id="WP_274051806.1">
    <property type="nucleotide sequence ID" value="NZ_CP059693.1"/>
</dbReference>
<dbReference type="Pfam" id="PF03562">
    <property type="entry name" value="MltA"/>
    <property type="match status" value="1"/>
</dbReference>
<dbReference type="InterPro" id="IPR005300">
    <property type="entry name" value="MltA_B"/>
</dbReference>
<accession>A0ABY7VD85</accession>
<name>A0ABY7VD85_9GAMM</name>
<proteinExistence type="predicted"/>
<dbReference type="Gene3D" id="2.40.240.50">
    <property type="entry name" value="Barwin-like endoglucanases"/>
    <property type="match status" value="1"/>
</dbReference>
<reference evidence="2 3" key="1">
    <citation type="journal article" date="2022" name="Mar. Drugs">
        <title>Bioassay-Guided Fractionation Leads to the Detection of Cholic Acid Generated by the Rare Thalassomonas sp.</title>
        <authorList>
            <person name="Pheiffer F."/>
            <person name="Schneider Y.K."/>
            <person name="Hansen E.H."/>
            <person name="Andersen J.H."/>
            <person name="Isaksson J."/>
            <person name="Busche T."/>
            <person name="R C."/>
            <person name="Kalinowski J."/>
            <person name="Zyl L.V."/>
            <person name="Trindade M."/>
        </authorList>
    </citation>
    <scope>NUCLEOTIDE SEQUENCE [LARGE SCALE GENOMIC DNA]</scope>
    <source>
        <strain evidence="2 3">A5K-61T</strain>
    </source>
</reference>
<dbReference type="EMBL" id="CP059693">
    <property type="protein sequence ID" value="WDE11643.1"/>
    <property type="molecule type" value="Genomic_DNA"/>
</dbReference>
<evidence type="ECO:0000313" key="3">
    <source>
        <dbReference type="Proteomes" id="UP001215231"/>
    </source>
</evidence>
<gene>
    <name evidence="2" type="ORF">H3N35_26170</name>
</gene>
<sequence length="378" mass="42796">MVSKGGKIKSVIVSLFALNIFIPTALGLSFSQESSPELGQLKGFKGSELCRVAENTRYYLETQPQDHFAVHPGKMINNQVTMDKVQQTLAFICRTYREDVRAKRNSRLHDKAFLTEHFRFVRWLPDKKTATEIAGKSSNAAKSRMLNGIPEDEIFLTKYYTKLLDGSPVKTGQYDQALYALPEDEQGLSLAQAEGKKEQLTRFRFSRQQVIAGALLKDKLAKPLVWLTEEALHDVLLQGTGVLKVDGKIRYFNVHRNNGISYDYSIGKREQPRYWYFVETPEIMGYGHDQPSKIAIKPQVTFAGNIAALGVGKLIMVSYLDNNQQVSRLGILADQGGAFDNNLFQLDLLVDSYRGWSDYHSHNAHLPDYARAWILLLK</sequence>
<dbReference type="SUPFAM" id="SSF50685">
    <property type="entry name" value="Barwin-like endoglucanases"/>
    <property type="match status" value="1"/>
</dbReference>
<evidence type="ECO:0000259" key="1">
    <source>
        <dbReference type="Pfam" id="PF03562"/>
    </source>
</evidence>
<feature type="domain" description="Lytic transglycosylase MltA" evidence="1">
    <location>
        <begin position="156"/>
        <end position="268"/>
    </location>
</feature>
<dbReference type="InterPro" id="IPR036908">
    <property type="entry name" value="RlpA-like_sf"/>
</dbReference>